<accession>A0ABQ7BV56</accession>
<evidence type="ECO:0000313" key="1">
    <source>
        <dbReference type="EMBL" id="KAF3542953.1"/>
    </source>
</evidence>
<protein>
    <submittedName>
        <fullName evidence="1">Uncharacterized protein</fullName>
    </submittedName>
</protein>
<organism evidence="1 2">
    <name type="scientific">Brassica cretica</name>
    <name type="common">Mustard</name>
    <dbReference type="NCBI Taxonomy" id="69181"/>
    <lineage>
        <taxon>Eukaryota</taxon>
        <taxon>Viridiplantae</taxon>
        <taxon>Streptophyta</taxon>
        <taxon>Embryophyta</taxon>
        <taxon>Tracheophyta</taxon>
        <taxon>Spermatophyta</taxon>
        <taxon>Magnoliopsida</taxon>
        <taxon>eudicotyledons</taxon>
        <taxon>Gunneridae</taxon>
        <taxon>Pentapetalae</taxon>
        <taxon>rosids</taxon>
        <taxon>malvids</taxon>
        <taxon>Brassicales</taxon>
        <taxon>Brassicaceae</taxon>
        <taxon>Brassiceae</taxon>
        <taxon>Brassica</taxon>
    </lineage>
</organism>
<name>A0ABQ7BV56_BRACR</name>
<sequence length="302" mass="33869">MQGSEPELLSTGTWRPVSCLEAGFLPEAWMIFPNQFPLISRFRPRIRGITCALKSTGDAHFQQASPGQDITLVILLSLVLLRSGPRSNLEENKFAPDRSGSSRCFQVLDLLRDDLARFKTLVAFYWMSRLIHGARGLKPGPCLNLEESRFPRDRQGSNGYSQACVWFRLIDLGRFRLLTLYVDWTARLIVLAGEDHLYLLKSAVCDLLPRSEAGILDLGFALQTYTLTLGWRTSVIGSNRVKPAIFLIPSSGGTRPFVEASRPILCRTTLRWTTLDVDWMWAVVEIAPVASVEPFGIPSRSI</sequence>
<keyword evidence="2" id="KW-1185">Reference proteome</keyword>
<dbReference type="Proteomes" id="UP000266723">
    <property type="component" value="Unassembled WGS sequence"/>
</dbReference>
<comment type="caution">
    <text evidence="1">The sequence shown here is derived from an EMBL/GenBank/DDBJ whole genome shotgun (WGS) entry which is preliminary data.</text>
</comment>
<proteinExistence type="predicted"/>
<gene>
    <name evidence="1" type="ORF">DY000_02006589</name>
</gene>
<evidence type="ECO:0000313" key="2">
    <source>
        <dbReference type="Proteomes" id="UP000266723"/>
    </source>
</evidence>
<reference evidence="1 2" key="1">
    <citation type="journal article" date="2020" name="BMC Genomics">
        <title>Intraspecific diversification of the crop wild relative Brassica cretica Lam. using demographic model selection.</title>
        <authorList>
            <person name="Kioukis A."/>
            <person name="Michalopoulou V.A."/>
            <person name="Briers L."/>
            <person name="Pirintsos S."/>
            <person name="Studholme D.J."/>
            <person name="Pavlidis P."/>
            <person name="Sarris P.F."/>
        </authorList>
    </citation>
    <scope>NUCLEOTIDE SEQUENCE [LARGE SCALE GENOMIC DNA]</scope>
    <source>
        <strain evidence="2">cv. PFS-1207/04</strain>
    </source>
</reference>
<dbReference type="EMBL" id="QGKV02000832">
    <property type="protein sequence ID" value="KAF3542953.1"/>
    <property type="molecule type" value="Genomic_DNA"/>
</dbReference>